<dbReference type="Proteomes" id="UP000683360">
    <property type="component" value="Unassembled WGS sequence"/>
</dbReference>
<dbReference type="PANTHER" id="PTHR47611">
    <property type="entry name" value="HAT DIMERISATION DOMAIN, C-TERMINAL"/>
    <property type="match status" value="1"/>
</dbReference>
<dbReference type="InterPro" id="IPR012337">
    <property type="entry name" value="RNaseH-like_sf"/>
</dbReference>
<dbReference type="InterPro" id="IPR011604">
    <property type="entry name" value="PDDEXK-like_dom_sf"/>
</dbReference>
<organism evidence="2 3">
    <name type="scientific">Mytilus edulis</name>
    <name type="common">Blue mussel</name>
    <dbReference type="NCBI Taxonomy" id="6550"/>
    <lineage>
        <taxon>Eukaryota</taxon>
        <taxon>Metazoa</taxon>
        <taxon>Spiralia</taxon>
        <taxon>Lophotrochozoa</taxon>
        <taxon>Mollusca</taxon>
        <taxon>Bivalvia</taxon>
        <taxon>Autobranchia</taxon>
        <taxon>Pteriomorphia</taxon>
        <taxon>Mytilida</taxon>
        <taxon>Mytiloidea</taxon>
        <taxon>Mytilidae</taxon>
        <taxon>Mytilinae</taxon>
        <taxon>Mytilus</taxon>
    </lineage>
</organism>
<name>A0A8S3V825_MYTED</name>
<dbReference type="SUPFAM" id="SSF53098">
    <property type="entry name" value="Ribonuclease H-like"/>
    <property type="match status" value="1"/>
</dbReference>
<dbReference type="GO" id="GO:0006281">
    <property type="term" value="P:DNA repair"/>
    <property type="evidence" value="ECO:0007669"/>
    <property type="project" value="UniProtKB-ARBA"/>
</dbReference>
<proteinExistence type="predicted"/>
<dbReference type="EMBL" id="CAJPWZ010003127">
    <property type="protein sequence ID" value="CAG2252649.1"/>
    <property type="molecule type" value="Genomic_DNA"/>
</dbReference>
<dbReference type="SUPFAM" id="SSF52980">
    <property type="entry name" value="Restriction endonuclease-like"/>
    <property type="match status" value="1"/>
</dbReference>
<reference evidence="2" key="1">
    <citation type="submission" date="2021-03" db="EMBL/GenBank/DDBJ databases">
        <authorList>
            <person name="Bekaert M."/>
        </authorList>
    </citation>
    <scope>NUCLEOTIDE SEQUENCE</scope>
</reference>
<evidence type="ECO:0000259" key="1">
    <source>
        <dbReference type="Pfam" id="PF05699"/>
    </source>
</evidence>
<dbReference type="AlphaFoldDB" id="A0A8S3V825"/>
<gene>
    <name evidence="2" type="ORF">MEDL_64207</name>
</gene>
<evidence type="ECO:0000313" key="2">
    <source>
        <dbReference type="EMBL" id="CAG2252649.1"/>
    </source>
</evidence>
<keyword evidence="3" id="KW-1185">Reference proteome</keyword>
<feature type="domain" description="HAT C-terminal dimerisation" evidence="1">
    <location>
        <begin position="177"/>
        <end position="242"/>
    </location>
</feature>
<dbReference type="Pfam" id="PF05699">
    <property type="entry name" value="Dimer_Tnp_hAT"/>
    <property type="match status" value="1"/>
</dbReference>
<accession>A0A8S3V825</accession>
<comment type="caution">
    <text evidence="2">The sequence shown here is derived from an EMBL/GenBank/DDBJ whole genome shotgun (WGS) entry which is preliminary data.</text>
</comment>
<sequence>MFMLMAPHLYHQHQTFSVYNRKAKIDLCTQYYTRAHEMLPPEEKTQPTEKFPKLLTSLHQPDIAPNSEYINDTYQKYTVTDSQAYHLEEATRNQAVSPLWFEHRKGRVTASKAHDVLRMREQTAPDNIIVEIINQDLVVQFTKDSGTKDYKVWPEIADISVVSRNQIVRQLEQPETISKDPLLYWHSNCQRLPRLAKLAVQYLAIPATSAPVERLFSTAGKTFRPERCRLADGTFEKLMMVKCNGKMLK</sequence>
<evidence type="ECO:0000313" key="3">
    <source>
        <dbReference type="Proteomes" id="UP000683360"/>
    </source>
</evidence>
<protein>
    <recommendedName>
        <fullName evidence="1">HAT C-terminal dimerisation domain-containing protein</fullName>
    </recommendedName>
</protein>
<dbReference type="PANTHER" id="PTHR47611:SF3">
    <property type="entry name" value="HAT C-TERMINAL DIMERISATION DOMAIN-CONTAINING PROTEIN"/>
    <property type="match status" value="1"/>
</dbReference>
<dbReference type="InterPro" id="IPR011335">
    <property type="entry name" value="Restrct_endonuc-II-like"/>
</dbReference>
<dbReference type="InterPro" id="IPR008906">
    <property type="entry name" value="HATC_C_dom"/>
</dbReference>
<dbReference type="GO" id="GO:0046983">
    <property type="term" value="F:protein dimerization activity"/>
    <property type="evidence" value="ECO:0007669"/>
    <property type="project" value="InterPro"/>
</dbReference>
<dbReference type="OrthoDB" id="10023994at2759"/>
<dbReference type="Gene3D" id="3.90.320.10">
    <property type="match status" value="1"/>
</dbReference>